<dbReference type="PANTHER" id="PTHR23035:SF2">
    <property type="entry name" value="KIAA1430 HOMOLOGUE"/>
    <property type="match status" value="1"/>
</dbReference>
<name>A0A812QLZ4_SYMPI</name>
<sequence length="317" mass="35453">MFVPPPPKVVPPVPVVAPYVSDADQRKMIWKLGMQQHLRALEGVTKVTDQSDPSVADAGVRKAREKARDFIKHEMRRDIESENRHLVHRLKEIVEKPSVISKVSEGANRHLGTRREMLQRDRQIRQKHIQAENQSLVRRLLSVKSSLNLQGLEKDYRRHRQDVGRLQQLPEKGSRPRRLPKLPEKVVPELPQESYSPKSSCSGYRPRPSRQALPLPPRMTESRSMPSLPSEATAGNVQQKIRAVPMKEVPEEAPAAEEGKAQVSPLQAQPAWVEPTPVEEPPASLEVPAAEVHEKGEAKQQTEEDTDASGNPAGATG</sequence>
<dbReference type="EMBL" id="CAJNIZ010017113">
    <property type="protein sequence ID" value="CAE7393826.1"/>
    <property type="molecule type" value="Genomic_DNA"/>
</dbReference>
<dbReference type="Proteomes" id="UP000649617">
    <property type="component" value="Unassembled WGS sequence"/>
</dbReference>
<dbReference type="AlphaFoldDB" id="A0A812QLZ4"/>
<dbReference type="OrthoDB" id="439044at2759"/>
<gene>
    <name evidence="3" type="ORF">SPIL2461_LOCUS9678</name>
</gene>
<evidence type="ECO:0000256" key="1">
    <source>
        <dbReference type="ARBA" id="ARBA00008315"/>
    </source>
</evidence>
<keyword evidence="4" id="KW-1185">Reference proteome</keyword>
<dbReference type="PANTHER" id="PTHR23035">
    <property type="entry name" value="CILIA- AND FLAGELLA-ASSOCIATED PROTEIN 97-RELATED"/>
    <property type="match status" value="1"/>
</dbReference>
<evidence type="ECO:0000313" key="4">
    <source>
        <dbReference type="Proteomes" id="UP000649617"/>
    </source>
</evidence>
<comment type="similarity">
    <text evidence="1">Belongs to the CFAP97 family.</text>
</comment>
<proteinExistence type="inferred from homology"/>
<organism evidence="3 4">
    <name type="scientific">Symbiodinium pilosum</name>
    <name type="common">Dinoflagellate</name>
    <dbReference type="NCBI Taxonomy" id="2952"/>
    <lineage>
        <taxon>Eukaryota</taxon>
        <taxon>Sar</taxon>
        <taxon>Alveolata</taxon>
        <taxon>Dinophyceae</taxon>
        <taxon>Suessiales</taxon>
        <taxon>Symbiodiniaceae</taxon>
        <taxon>Symbiodinium</taxon>
    </lineage>
</organism>
<dbReference type="InterPro" id="IPR038791">
    <property type="entry name" value="Cfap97/Hemingway"/>
</dbReference>
<dbReference type="Pfam" id="PF13879">
    <property type="entry name" value="Hmw_CFAP97"/>
    <property type="match status" value="1"/>
</dbReference>
<feature type="compositionally biased region" description="Basic and acidic residues" evidence="2">
    <location>
        <begin position="291"/>
        <end position="302"/>
    </location>
</feature>
<feature type="region of interest" description="Disordered" evidence="2">
    <location>
        <begin position="158"/>
        <end position="317"/>
    </location>
</feature>
<feature type="compositionally biased region" description="Polar residues" evidence="2">
    <location>
        <begin position="193"/>
        <end position="202"/>
    </location>
</feature>
<dbReference type="InterPro" id="IPR029488">
    <property type="entry name" value="Hmw/CFAP97"/>
</dbReference>
<evidence type="ECO:0000256" key="2">
    <source>
        <dbReference type="SAM" id="MobiDB-lite"/>
    </source>
</evidence>
<protein>
    <submittedName>
        <fullName evidence="3">Uncharacterized protein</fullName>
    </submittedName>
</protein>
<reference evidence="3" key="1">
    <citation type="submission" date="2021-02" db="EMBL/GenBank/DDBJ databases">
        <authorList>
            <person name="Dougan E. K."/>
            <person name="Rhodes N."/>
            <person name="Thang M."/>
            <person name="Chan C."/>
        </authorList>
    </citation>
    <scope>NUCLEOTIDE SEQUENCE</scope>
</reference>
<comment type="caution">
    <text evidence="3">The sequence shown here is derived from an EMBL/GenBank/DDBJ whole genome shotgun (WGS) entry which is preliminary data.</text>
</comment>
<accession>A0A812QLZ4</accession>
<evidence type="ECO:0000313" key="3">
    <source>
        <dbReference type="EMBL" id="CAE7393826.1"/>
    </source>
</evidence>